<dbReference type="HOGENOM" id="CLU_030510_0_0_1"/>
<keyword evidence="2" id="KW-1185">Reference proteome</keyword>
<organism evidence="1 2">
    <name type="scientific">Torulaspora delbrueckii</name>
    <name type="common">Yeast</name>
    <name type="synonym">Candida colliculosa</name>
    <dbReference type="NCBI Taxonomy" id="4950"/>
    <lineage>
        <taxon>Eukaryota</taxon>
        <taxon>Fungi</taxon>
        <taxon>Dikarya</taxon>
        <taxon>Ascomycota</taxon>
        <taxon>Saccharomycotina</taxon>
        <taxon>Saccharomycetes</taxon>
        <taxon>Saccharomycetales</taxon>
        <taxon>Saccharomycetaceae</taxon>
        <taxon>Torulaspora</taxon>
    </lineage>
</organism>
<accession>G8ZY11</accession>
<dbReference type="KEGG" id="tdl:TDEL_0G04110"/>
<dbReference type="EMBL" id="HE616748">
    <property type="protein sequence ID" value="CCE93778.1"/>
    <property type="molecule type" value="Genomic_DNA"/>
</dbReference>
<dbReference type="AlphaFoldDB" id="G8ZY11"/>
<protein>
    <submittedName>
        <fullName evidence="1">Uncharacterized protein</fullName>
    </submittedName>
</protein>
<evidence type="ECO:0000313" key="2">
    <source>
        <dbReference type="Proteomes" id="UP000005627"/>
    </source>
</evidence>
<dbReference type="eggNOG" id="ENOG502RY5S">
    <property type="taxonomic scope" value="Eukaryota"/>
</dbReference>
<dbReference type="InParanoid" id="G8ZY11"/>
<dbReference type="OrthoDB" id="4036607at2759"/>
<reference evidence="1 2" key="1">
    <citation type="journal article" date="2011" name="Proc. Natl. Acad. Sci. U.S.A.">
        <title>Evolutionary erosion of yeast sex chromosomes by mating-type switching accidents.</title>
        <authorList>
            <person name="Gordon J.L."/>
            <person name="Armisen D."/>
            <person name="Proux-Wera E."/>
            <person name="Oheigeartaigh S.S."/>
            <person name="Byrne K.P."/>
            <person name="Wolfe K.H."/>
        </authorList>
    </citation>
    <scope>NUCLEOTIDE SEQUENCE [LARGE SCALE GENOMIC DNA]</scope>
    <source>
        <strain evidence="2">ATCC 10662 / CBS 1146 / NBRC 0425 / NCYC 2629 / NRRL Y-866</strain>
    </source>
</reference>
<dbReference type="Proteomes" id="UP000005627">
    <property type="component" value="Chromosome 7"/>
</dbReference>
<name>G8ZY11_TORDE</name>
<evidence type="ECO:0000313" key="1">
    <source>
        <dbReference type="EMBL" id="CCE93778.1"/>
    </source>
</evidence>
<dbReference type="FunCoup" id="G8ZY11">
    <property type="interactions" value="126"/>
</dbReference>
<dbReference type="GeneID" id="11505152"/>
<dbReference type="RefSeq" id="XP_003682989.1">
    <property type="nucleotide sequence ID" value="XM_003682941.1"/>
</dbReference>
<gene>
    <name evidence="1" type="primary">TDEL0G04110</name>
    <name evidence="1" type="ORF">TDEL_0G04110</name>
</gene>
<proteinExistence type="predicted"/>
<sequence>MSGVFGDRVPIEILDLVLDELERLSDVSVVDFGYVIDALKESVELQKRVRDRWQIVNCTGVESVEKLKCMSRSTRLLASDSNVVKLGDSELGRPVYIVDEHTDVGLLNRAVALDLVYCGDISAVGDFLESLSVKCQVPLHLVIECGENAYAGRDLFGILKPELFASDWAFDHLNVSFPWVEELECDYMAIDAFVYKVVNGRDPQAVFDRFLKCFTLNFPVLDTIRFVRPTTTRDETCNFIDLSTLVLSKFKSQKIGLMNLFKVHSLRNWNLPRIERFSGHRFKFDETAMTGSPERRSSSLKENLQFLRDLAVNETSDATPYYRTSLIPKGVKQTRILNWIPIQSTPILILKSNSLERLSIKLLKFDLPSTAMVHGLFFPNLESLNLEQMDEQHISPSCFIDEQGSIILTNTTSHHVNAFASSMNPIAFSSWNQLTNLQVIQISANGDHYVFDIENLKRLLPSIDLKRSFQTFFDEQQRFVVV</sequence>